<dbReference type="EMBL" id="MPNT01000005">
    <property type="protein sequence ID" value="OJZ74628.1"/>
    <property type="molecule type" value="Genomic_DNA"/>
</dbReference>
<feature type="domain" description="Mce/MlaD" evidence="2">
    <location>
        <begin position="39"/>
        <end position="112"/>
    </location>
</feature>
<dbReference type="GO" id="GO:0005576">
    <property type="term" value="C:extracellular region"/>
    <property type="evidence" value="ECO:0007669"/>
    <property type="project" value="TreeGrafter"/>
</dbReference>
<proteinExistence type="predicted"/>
<dbReference type="RefSeq" id="WP_073873310.1">
    <property type="nucleotide sequence ID" value="NZ_MPNT01000005.1"/>
</dbReference>
<organism evidence="4 5">
    <name type="scientific">Mycobacterium paraffinicum</name>
    <dbReference type="NCBI Taxonomy" id="53378"/>
    <lineage>
        <taxon>Bacteria</taxon>
        <taxon>Bacillati</taxon>
        <taxon>Actinomycetota</taxon>
        <taxon>Actinomycetes</taxon>
        <taxon>Mycobacteriales</taxon>
        <taxon>Mycobacteriaceae</taxon>
        <taxon>Mycobacterium</taxon>
    </lineage>
</organism>
<protein>
    <submittedName>
        <fullName evidence="4">MCE family protein</fullName>
    </submittedName>
</protein>
<reference evidence="4 5" key="1">
    <citation type="submission" date="2016-11" db="EMBL/GenBank/DDBJ databases">
        <title>Genome sequences of unsequenced Mycobacteria.</title>
        <authorList>
            <person name="Greninger A.L."/>
            <person name="Fang F."/>
            <person name="Jerome K.R."/>
        </authorList>
    </citation>
    <scope>NUCLEOTIDE SEQUENCE [LARGE SCALE GENOMIC DNA]</scope>
    <source>
        <strain evidence="4 5">M11</strain>
    </source>
</reference>
<accession>A0A1Q4HY99</accession>
<feature type="compositionally biased region" description="Polar residues" evidence="1">
    <location>
        <begin position="454"/>
        <end position="466"/>
    </location>
</feature>
<dbReference type="AlphaFoldDB" id="A0A1Q4HY99"/>
<evidence type="ECO:0000256" key="1">
    <source>
        <dbReference type="SAM" id="MobiDB-lite"/>
    </source>
</evidence>
<feature type="domain" description="Mammalian cell entry C-terminal" evidence="3">
    <location>
        <begin position="122"/>
        <end position="291"/>
    </location>
</feature>
<dbReference type="PANTHER" id="PTHR33371">
    <property type="entry name" value="INTERMEMBRANE PHOSPHOLIPID TRANSPORT SYSTEM BINDING PROTEIN MLAD-RELATED"/>
    <property type="match status" value="1"/>
</dbReference>
<evidence type="ECO:0000259" key="3">
    <source>
        <dbReference type="Pfam" id="PF11887"/>
    </source>
</evidence>
<dbReference type="InterPro" id="IPR024516">
    <property type="entry name" value="Mce_C"/>
</dbReference>
<dbReference type="Pfam" id="PF11887">
    <property type="entry name" value="Mce4_CUP1"/>
    <property type="match status" value="1"/>
</dbReference>
<dbReference type="OrthoDB" id="4741753at2"/>
<evidence type="ECO:0000313" key="4">
    <source>
        <dbReference type="EMBL" id="OJZ74628.1"/>
    </source>
</evidence>
<feature type="region of interest" description="Disordered" evidence="1">
    <location>
        <begin position="423"/>
        <end position="518"/>
    </location>
</feature>
<dbReference type="STRING" id="53378.BRW65_07895"/>
<sequence>MLTRFIKRQLVAFTILTAITAVALGGYYLQIPSAVGIGQYTLKADLPASGGLYKTSNVTYRGETIGTVTAVEPTATGARVIMSIGDRYRIPIDASANVHSVSAVGEQYLDLVSVGNPGQYFSPGQTITKGTIPTEIGPALDAANRGLAVLPKDKIASLLDETAQAVGGLGPALQRLVDATQAIAGDFKTNISDINDIVQNSGPVIDSQVNSADSIERWSHNLNILAAESAENDRHVQSILTQAAPTADQVNAVFGDIRESLPQTLANLEIVLDMLKRYHKGVEQLLVAYPQGASEGQTVTSAFPGYASLGTSLTINQPPPCLTGFLPAPEWRSPADTSLAPMPSGTYCKIPQDTPSNAVRGARNLPCVDVPGKRAATPRECRDPKPYVPLGTNPWYGDPNQIVTCPAPAARCDQPVKPGLVMPAPSVDNGLNPAPADRVAGTPPPTSDPLQRPGSGTVNCNGQQPNPCVYTPGGPPPAVYLPQSGELVGPDGVKYAVENSSKTGDDGWKDMLAPPASR</sequence>
<dbReference type="Proteomes" id="UP000186438">
    <property type="component" value="Unassembled WGS sequence"/>
</dbReference>
<dbReference type="InterPro" id="IPR052336">
    <property type="entry name" value="MlaD_Phospholipid_Transporter"/>
</dbReference>
<keyword evidence="5" id="KW-1185">Reference proteome</keyword>
<comment type="caution">
    <text evidence="4">The sequence shown here is derived from an EMBL/GenBank/DDBJ whole genome shotgun (WGS) entry which is preliminary data.</text>
</comment>
<dbReference type="InterPro" id="IPR005693">
    <property type="entry name" value="Mce"/>
</dbReference>
<dbReference type="Pfam" id="PF02470">
    <property type="entry name" value="MlaD"/>
    <property type="match status" value="1"/>
</dbReference>
<dbReference type="NCBIfam" id="TIGR00996">
    <property type="entry name" value="Mtu_fam_mce"/>
    <property type="match status" value="1"/>
</dbReference>
<name>A0A1Q4HY99_9MYCO</name>
<gene>
    <name evidence="4" type="ORF">BRW65_07895</name>
</gene>
<dbReference type="InterPro" id="IPR003399">
    <property type="entry name" value="Mce/MlaD"/>
</dbReference>
<dbReference type="PANTHER" id="PTHR33371:SF16">
    <property type="entry name" value="MCE-FAMILY PROTEIN MCE3F"/>
    <property type="match status" value="1"/>
</dbReference>
<evidence type="ECO:0000313" key="5">
    <source>
        <dbReference type="Proteomes" id="UP000186438"/>
    </source>
</evidence>
<evidence type="ECO:0000259" key="2">
    <source>
        <dbReference type="Pfam" id="PF02470"/>
    </source>
</evidence>